<feature type="transmembrane region" description="Helical" evidence="12">
    <location>
        <begin position="258"/>
        <end position="276"/>
    </location>
</feature>
<evidence type="ECO:0000256" key="8">
    <source>
        <dbReference type="ARBA" id="ARBA00023136"/>
    </source>
</evidence>
<comment type="caution">
    <text evidence="16">The sequence shown here is derived from an EMBL/GenBank/DDBJ whole genome shotgun (WGS) entry which is preliminary data.</text>
</comment>
<dbReference type="InterPro" id="IPR022646">
    <property type="entry name" value="SecD/SecF_CS"/>
</dbReference>
<keyword evidence="8 12" id="KW-0472">Membrane</keyword>
<protein>
    <recommendedName>
        <fullName evidence="12 13">Multifunctional fusion protein</fullName>
    </recommendedName>
    <domain>
        <recommendedName>
            <fullName evidence="12">Protein translocase subunit SecD</fullName>
        </recommendedName>
    </domain>
    <domain>
        <recommendedName>
            <fullName evidence="13">Protein-export membrane protein SecF</fullName>
        </recommendedName>
    </domain>
</protein>
<keyword evidence="7 12" id="KW-0811">Translocation</keyword>
<evidence type="ECO:0000259" key="15">
    <source>
        <dbReference type="Pfam" id="PF21760"/>
    </source>
</evidence>
<comment type="similarity">
    <text evidence="13">Belongs to the SecD/SecF family. SecF subfamily.</text>
</comment>
<sequence>MVKRSRIVAFLLLVITIFSLIGTTTSGIVKDIKLGLDLQGGFEVLYEVHTVDGSKVTTEVLNSTVDALRQRIDVLGVNEPVISIEGEDRVRVQLAGVSNQADAREMLSTSAQLTFRDYNDKVMLTGSDLKENGAKLTFDENNQPAVEVTLKDANKFKEVTQTVSAMPAPTNVLAIWLDFEDGVSTYQTPEGQANMISAPFVSQVFNQTTVLITGSFTNEEATNLANLLNAGALPVDLEEIYSTSVGAKFGEDALKDTIFAGFIGVAAVYLFMVFFYRFPGVIAVVTLSAYIYLILLIFDWMHAVLTLPGIAALILGVGMAVDANVITYERIKEELRVGRSIRTATTLGNKTSLVTIMDANLTTLLAAGVMFYFGTSSVKGFATMLIISILMGILTNVFVTRLLLSLCVNSGLLDKRPGWFGVKKKDIQDIHQTADVLSLPTKFDRFDFVKNRKVYYIISSAITVLGIVALFVFKLNLSIDFTQGTRLEITSDKPFTTEQVQADIEEFGINSDDIVLSGDNNETAVVRTADELSKSEVLEVKTFFHDKYGHDPNISTVSPTVGKELAKNALMSVLIASVGIILYVSVRFEWRMGLPAVLALLHDAFFIIIVFSVLQIEVNLNFIAAVLTIIGYSINDTIVTFDRVRDNMKKKRVIKTVAELEEVANVSVRQTMIRTINTIVTVLLTVIALCIFGSESIFTFSLALLIGMICGVYSSIFIATQIWLDLKKKELAKKGELITYVEKKKYSDEPQV</sequence>
<evidence type="ECO:0000313" key="17">
    <source>
        <dbReference type="Proteomes" id="UP000602076"/>
    </source>
</evidence>
<dbReference type="PANTHER" id="PTHR30081">
    <property type="entry name" value="PROTEIN-EXPORT MEMBRANE PROTEIN SEC"/>
    <property type="match status" value="1"/>
</dbReference>
<dbReference type="InterPro" id="IPR022813">
    <property type="entry name" value="SecD/SecF_arch_bac"/>
</dbReference>
<comment type="similarity">
    <text evidence="12">Belongs to the SecD/SecF family. SecD subfamily.</text>
</comment>
<feature type="transmembrane region" description="Helical" evidence="12">
    <location>
        <begin position="380"/>
        <end position="404"/>
    </location>
</feature>
<feature type="transmembrane region" description="Helical" evidence="12">
    <location>
        <begin position="565"/>
        <end position="584"/>
    </location>
</feature>
<feature type="transmembrane region" description="Helical" evidence="12">
    <location>
        <begin position="310"/>
        <end position="331"/>
    </location>
</feature>
<evidence type="ECO:0000256" key="11">
    <source>
        <dbReference type="ARBA" id="ARBA00061053"/>
    </source>
</evidence>
<dbReference type="PANTHER" id="PTHR30081:SF1">
    <property type="entry name" value="PROTEIN TRANSLOCASE SUBUNIT SECD"/>
    <property type="match status" value="1"/>
</dbReference>
<dbReference type="InterPro" id="IPR048634">
    <property type="entry name" value="SecD_SecF_C"/>
</dbReference>
<evidence type="ECO:0000256" key="12">
    <source>
        <dbReference type="HAMAP-Rule" id="MF_01463"/>
    </source>
</evidence>
<name>A0A927CU43_9BACI</name>
<organism evidence="16 17">
    <name type="scientific">Peribacillus faecalis</name>
    <dbReference type="NCBI Taxonomy" id="2772559"/>
    <lineage>
        <taxon>Bacteria</taxon>
        <taxon>Bacillati</taxon>
        <taxon>Bacillota</taxon>
        <taxon>Bacilli</taxon>
        <taxon>Bacillales</taxon>
        <taxon>Bacillaceae</taxon>
        <taxon>Peribacillus</taxon>
    </lineage>
</organism>
<keyword evidence="2 12" id="KW-0813">Transport</keyword>
<dbReference type="GO" id="GO:0065002">
    <property type="term" value="P:intracellular protein transmembrane transport"/>
    <property type="evidence" value="ECO:0007669"/>
    <property type="project" value="UniProtKB-UniRule"/>
</dbReference>
<dbReference type="EMBL" id="JACXSI010000011">
    <property type="protein sequence ID" value="MBD3107867.1"/>
    <property type="molecule type" value="Genomic_DNA"/>
</dbReference>
<proteinExistence type="inferred from homology"/>
<dbReference type="NCBIfam" id="TIGR00916">
    <property type="entry name" value="2A0604s01"/>
    <property type="match status" value="2"/>
</dbReference>
<comment type="similarity">
    <text evidence="10">In the C-terminal section; belongs to the SecD/SecF family. SecF subfamily.</text>
</comment>
<dbReference type="AlphaFoldDB" id="A0A927CU43"/>
<evidence type="ECO:0000256" key="10">
    <source>
        <dbReference type="ARBA" id="ARBA00060856"/>
    </source>
</evidence>
<dbReference type="InterPro" id="IPR005665">
    <property type="entry name" value="SecF_bac"/>
</dbReference>
<evidence type="ECO:0000256" key="2">
    <source>
        <dbReference type="ARBA" id="ARBA00022448"/>
    </source>
</evidence>
<feature type="domain" description="Protein translocase subunit SecDF P1" evidence="15">
    <location>
        <begin position="62"/>
        <end position="119"/>
    </location>
</feature>
<feature type="transmembrane region" description="Helical" evidence="12">
    <location>
        <begin position="281"/>
        <end position="298"/>
    </location>
</feature>
<feature type="transmembrane region" description="Helical" evidence="12">
    <location>
        <begin position="622"/>
        <end position="641"/>
    </location>
</feature>
<dbReference type="HAMAP" id="MF_01464_B">
    <property type="entry name" value="SecF_B"/>
    <property type="match status" value="1"/>
</dbReference>
<dbReference type="NCBIfam" id="TIGR00966">
    <property type="entry name" value="transloc_SecF"/>
    <property type="match status" value="1"/>
</dbReference>
<dbReference type="GO" id="GO:0006605">
    <property type="term" value="P:protein targeting"/>
    <property type="evidence" value="ECO:0007669"/>
    <property type="project" value="UniProtKB-UniRule"/>
</dbReference>
<feature type="domain" description="Protein export membrane protein SecD/SecF C-terminal" evidence="14">
    <location>
        <begin position="236"/>
        <end position="405"/>
    </location>
</feature>
<dbReference type="InterPro" id="IPR022645">
    <property type="entry name" value="SecD/SecF_bac"/>
</dbReference>
<keyword evidence="6 12" id="KW-1133">Transmembrane helix</keyword>
<dbReference type="InterPro" id="IPR055344">
    <property type="entry name" value="SecD_SecF_C_bact"/>
</dbReference>
<feature type="transmembrane region" description="Helical" evidence="12">
    <location>
        <begin position="352"/>
        <end position="374"/>
    </location>
</feature>
<dbReference type="InterPro" id="IPR005791">
    <property type="entry name" value="SecD"/>
</dbReference>
<feature type="transmembrane region" description="Helical" evidence="12">
    <location>
        <begin position="454"/>
        <end position="473"/>
    </location>
</feature>
<evidence type="ECO:0000256" key="9">
    <source>
        <dbReference type="ARBA" id="ARBA00059018"/>
    </source>
</evidence>
<feature type="transmembrane region" description="Helical" evidence="12">
    <location>
        <begin position="676"/>
        <end position="694"/>
    </location>
</feature>
<dbReference type="NCBIfam" id="NF009581">
    <property type="entry name" value="PRK13024.1-1"/>
    <property type="match status" value="1"/>
</dbReference>
<gene>
    <name evidence="16" type="primary">secDF</name>
    <name evidence="12" type="synonym">secD</name>
    <name evidence="13" type="synonym">secF</name>
    <name evidence="16" type="ORF">IEO70_05760</name>
</gene>
<feature type="transmembrane region" description="Helical" evidence="12">
    <location>
        <begin position="596"/>
        <end position="616"/>
    </location>
</feature>
<dbReference type="HAMAP" id="MF_01463_B">
    <property type="entry name" value="SecD_B"/>
    <property type="match status" value="1"/>
</dbReference>
<evidence type="ECO:0000256" key="3">
    <source>
        <dbReference type="ARBA" id="ARBA00022475"/>
    </source>
</evidence>
<dbReference type="FunFam" id="1.20.1640.10:FF:000024">
    <property type="entry name" value="Multifunctional fusion protein"/>
    <property type="match status" value="1"/>
</dbReference>
<reference evidence="16" key="1">
    <citation type="submission" date="2020-09" db="EMBL/GenBank/DDBJ databases">
        <title>Bacillus faecalis sp. nov., a moderately halophilic bacterium isolated from cow faeces.</title>
        <authorList>
            <person name="Jiang L."/>
            <person name="Lee J."/>
        </authorList>
    </citation>
    <scope>NUCLEOTIDE SEQUENCE</scope>
    <source>
        <strain evidence="16">AGMB 02131</strain>
    </source>
</reference>
<dbReference type="Pfam" id="PF07549">
    <property type="entry name" value="Sec_GG"/>
    <property type="match status" value="1"/>
</dbReference>
<evidence type="ECO:0000313" key="16">
    <source>
        <dbReference type="EMBL" id="MBD3107867.1"/>
    </source>
</evidence>
<comment type="subunit">
    <text evidence="13">Forms a complex with SecD. Part of the essential Sec protein translocation apparatus which comprises SecA, SecYEG and auxiliary proteins SecDF. Other proteins may also be involved.</text>
</comment>
<dbReference type="Proteomes" id="UP000602076">
    <property type="component" value="Unassembled WGS sequence"/>
</dbReference>
<evidence type="ECO:0000256" key="5">
    <source>
        <dbReference type="ARBA" id="ARBA00022927"/>
    </source>
</evidence>
<evidence type="ECO:0000256" key="1">
    <source>
        <dbReference type="ARBA" id="ARBA00004651"/>
    </source>
</evidence>
<keyword evidence="4 12" id="KW-0812">Transmembrane</keyword>
<evidence type="ECO:0000259" key="14">
    <source>
        <dbReference type="Pfam" id="PF02355"/>
    </source>
</evidence>
<comment type="function">
    <text evidence="9 12">Part of the Sec protein translocase complex. Interacts with the SecYEG preprotein conducting channel. SecDF uses the proton motive force (PMF) to complete protein translocation after the ATP-dependent function of SecA.</text>
</comment>
<dbReference type="GO" id="GO:0043952">
    <property type="term" value="P:protein transport by the Sec complex"/>
    <property type="evidence" value="ECO:0007669"/>
    <property type="project" value="UniProtKB-UniRule"/>
</dbReference>
<evidence type="ECO:0000256" key="7">
    <source>
        <dbReference type="ARBA" id="ARBA00023010"/>
    </source>
</evidence>
<dbReference type="FunFam" id="1.20.1640.10:FF:000004">
    <property type="entry name" value="Protein translocase subunit SecD"/>
    <property type="match status" value="1"/>
</dbReference>
<accession>A0A927CU43</accession>
<keyword evidence="3 12" id="KW-1003">Cell membrane</keyword>
<feature type="transmembrane region" description="Helical" evidence="12">
    <location>
        <begin position="700"/>
        <end position="724"/>
    </location>
</feature>
<comment type="subcellular location">
    <subcellularLocation>
        <location evidence="1 12">Cell membrane</location>
        <topology evidence="1 12">Multi-pass membrane protein</topology>
    </subcellularLocation>
</comment>
<comment type="similarity">
    <text evidence="11">In the N-terminal section; belongs to the SecD/SecF family. SecD subfamily.</text>
</comment>
<feature type="domain" description="Protein export membrane protein SecD/SecF C-terminal" evidence="14">
    <location>
        <begin position="551"/>
        <end position="728"/>
    </location>
</feature>
<dbReference type="Gene3D" id="1.20.1640.10">
    <property type="entry name" value="Multidrug efflux transporter AcrB transmembrane domain"/>
    <property type="match status" value="2"/>
</dbReference>
<dbReference type="Pfam" id="PF21760">
    <property type="entry name" value="SecD_1st"/>
    <property type="match status" value="1"/>
</dbReference>
<dbReference type="Pfam" id="PF02355">
    <property type="entry name" value="SecD_SecF_C"/>
    <property type="match status" value="2"/>
</dbReference>
<dbReference type="PRINTS" id="PR01755">
    <property type="entry name" value="SECFTRNLCASE"/>
</dbReference>
<dbReference type="NCBIfam" id="TIGR01129">
    <property type="entry name" value="secD"/>
    <property type="match status" value="1"/>
</dbReference>
<dbReference type="RefSeq" id="WP_190997411.1">
    <property type="nucleotide sequence ID" value="NZ_JACXSI010000011.1"/>
</dbReference>
<evidence type="ECO:0000256" key="6">
    <source>
        <dbReference type="ARBA" id="ARBA00022989"/>
    </source>
</evidence>
<keyword evidence="5 12" id="KW-0653">Protein transport</keyword>
<dbReference type="Gene3D" id="3.30.70.3220">
    <property type="match status" value="1"/>
</dbReference>
<dbReference type="GO" id="GO:0015450">
    <property type="term" value="F:protein-transporting ATPase activity"/>
    <property type="evidence" value="ECO:0007669"/>
    <property type="project" value="InterPro"/>
</dbReference>
<dbReference type="GO" id="GO:0005886">
    <property type="term" value="C:plasma membrane"/>
    <property type="evidence" value="ECO:0007669"/>
    <property type="project" value="UniProtKB-SubCell"/>
</dbReference>
<evidence type="ECO:0000256" key="4">
    <source>
        <dbReference type="ARBA" id="ARBA00022692"/>
    </source>
</evidence>
<dbReference type="SUPFAM" id="SSF82866">
    <property type="entry name" value="Multidrug efflux transporter AcrB transmembrane domain"/>
    <property type="match status" value="2"/>
</dbReference>
<keyword evidence="17" id="KW-1185">Reference proteome</keyword>
<dbReference type="InterPro" id="IPR048631">
    <property type="entry name" value="SecD_1st"/>
</dbReference>
<comment type="subunit">
    <text evidence="12">Forms a complex with SecF. Part of the essential Sec protein translocation apparatus which comprises SecA, SecYEG and auxiliary proteins SecDF. Other proteins may also be involved.</text>
</comment>
<evidence type="ECO:0000256" key="13">
    <source>
        <dbReference type="HAMAP-Rule" id="MF_01464"/>
    </source>
</evidence>
<comment type="caution">
    <text evidence="12">Lacks conserved residue(s) required for the propagation of feature annotation.</text>
</comment>